<dbReference type="HOGENOM" id="CLU_495226_0_0_1"/>
<dbReference type="GeneID" id="19969932"/>
<feature type="region of interest" description="Disordered" evidence="1">
    <location>
        <begin position="527"/>
        <end position="550"/>
    </location>
</feature>
<proteinExistence type="predicted"/>
<feature type="compositionally biased region" description="Acidic residues" evidence="1">
    <location>
        <begin position="528"/>
        <end position="543"/>
    </location>
</feature>
<evidence type="ECO:0000313" key="2">
    <source>
        <dbReference type="EMBL" id="ETN43434.1"/>
    </source>
</evidence>
<reference evidence="2 3" key="1">
    <citation type="submission" date="2013-03" db="EMBL/GenBank/DDBJ databases">
        <title>The Genome Sequence of Phialophora europaea CBS 101466.</title>
        <authorList>
            <consortium name="The Broad Institute Genomics Platform"/>
            <person name="Cuomo C."/>
            <person name="de Hoog S."/>
            <person name="Gorbushina A."/>
            <person name="Walker B."/>
            <person name="Young S.K."/>
            <person name="Zeng Q."/>
            <person name="Gargeya S."/>
            <person name="Fitzgerald M."/>
            <person name="Haas B."/>
            <person name="Abouelleil A."/>
            <person name="Allen A.W."/>
            <person name="Alvarado L."/>
            <person name="Arachchi H.M."/>
            <person name="Berlin A.M."/>
            <person name="Chapman S.B."/>
            <person name="Gainer-Dewar J."/>
            <person name="Goldberg J."/>
            <person name="Griggs A."/>
            <person name="Gujja S."/>
            <person name="Hansen M."/>
            <person name="Howarth C."/>
            <person name="Imamovic A."/>
            <person name="Ireland A."/>
            <person name="Larimer J."/>
            <person name="McCowan C."/>
            <person name="Murphy C."/>
            <person name="Pearson M."/>
            <person name="Poon T.W."/>
            <person name="Priest M."/>
            <person name="Roberts A."/>
            <person name="Saif S."/>
            <person name="Shea T."/>
            <person name="Sisk P."/>
            <person name="Sykes S."/>
            <person name="Wortman J."/>
            <person name="Nusbaum C."/>
            <person name="Birren B."/>
        </authorList>
    </citation>
    <scope>NUCLEOTIDE SEQUENCE [LARGE SCALE GENOMIC DNA]</scope>
    <source>
        <strain evidence="2 3">CBS 101466</strain>
    </source>
</reference>
<keyword evidence="3" id="KW-1185">Reference proteome</keyword>
<protein>
    <submittedName>
        <fullName evidence="2">Uncharacterized protein</fullName>
    </submittedName>
</protein>
<dbReference type="AlphaFoldDB" id="W2S693"/>
<gene>
    <name evidence="2" type="ORF">HMPREF1541_02593</name>
</gene>
<evidence type="ECO:0000256" key="1">
    <source>
        <dbReference type="SAM" id="MobiDB-lite"/>
    </source>
</evidence>
<dbReference type="VEuPathDB" id="FungiDB:HMPREF1541_02593"/>
<dbReference type="Proteomes" id="UP000030752">
    <property type="component" value="Unassembled WGS sequence"/>
</dbReference>
<evidence type="ECO:0000313" key="3">
    <source>
        <dbReference type="Proteomes" id="UP000030752"/>
    </source>
</evidence>
<feature type="compositionally biased region" description="Basic residues" evidence="1">
    <location>
        <begin position="42"/>
        <end position="53"/>
    </location>
</feature>
<name>W2S693_CYPE1</name>
<dbReference type="RefSeq" id="XP_008715170.1">
    <property type="nucleotide sequence ID" value="XM_008716948.1"/>
</dbReference>
<organism evidence="2 3">
    <name type="scientific">Cyphellophora europaea (strain CBS 101466)</name>
    <name type="common">Phialophora europaea</name>
    <dbReference type="NCBI Taxonomy" id="1220924"/>
    <lineage>
        <taxon>Eukaryota</taxon>
        <taxon>Fungi</taxon>
        <taxon>Dikarya</taxon>
        <taxon>Ascomycota</taxon>
        <taxon>Pezizomycotina</taxon>
        <taxon>Eurotiomycetes</taxon>
        <taxon>Chaetothyriomycetidae</taxon>
        <taxon>Chaetothyriales</taxon>
        <taxon>Cyphellophoraceae</taxon>
        <taxon>Cyphellophora</taxon>
    </lineage>
</organism>
<dbReference type="InParanoid" id="W2S693"/>
<dbReference type="OrthoDB" id="4150826at2759"/>
<dbReference type="EMBL" id="KB822718">
    <property type="protein sequence ID" value="ETN43434.1"/>
    <property type="molecule type" value="Genomic_DNA"/>
</dbReference>
<accession>W2S693</accession>
<feature type="region of interest" description="Disordered" evidence="1">
    <location>
        <begin position="1"/>
        <end position="92"/>
    </location>
</feature>
<sequence length="550" mass="60783">MAVNPYEVLNHDLSPPPTTPNSEVTFTYPPPCHLNDSDPKAHLRSTHPPRPGRHSPQLAAPEVIVPSPPDRSRSPRYPSIPNSPPLTSQAKSPVLSWSPLLPSIPNSPPGLTQVRLPDDDAVLHIDESDDIPLELAPNLNSVHIPSPLLHHQRSHELFTLPNDSLEDERISAFLLTCDLNTVEAGVPSCDAGSLVFEEAGKHDSSAPTLLCSMERSVCQIARQFCNVPRLPWLIPSDWGVAELPPSEASTSGLCGFEASSNPTSVFCNAEQDPSASKATVPNTRTGLQDICGVDCELIFPTLPDTLERGNTDRLTRKESSIGFLKDVFVDDDPETTERRWDSFEATICRPQDSYQLSNWVISPSECLGARLDTRSHRSTVLPAETVDFAACATPDCMALVPARLYQYQYLGWPKWQVDYRESRWPILGTPLLGAKVPDPDNFSLWLKNLGLDRSHNEHYPVPSIEESVESLGLADVFDEDAPDARLPIDGPFPDHLSSLELTSVHSSEVENSVSGYESITEIEHEDAALSEDDWADFEWDNEPEWTKGRH</sequence>